<dbReference type="RefSeq" id="WP_088382331.1">
    <property type="nucleotide sequence ID" value="NZ_NIOF01000001.1"/>
</dbReference>
<sequence>MWFLVIGVLLILLKLAEVGPIAGLSWWWVLSPLALAVVWWEFADKSGYTKRRAMDRMDERKEARRQKSLNALGQGDKPGKRR</sequence>
<keyword evidence="2" id="KW-0812">Transmembrane</keyword>
<proteinExistence type="predicted"/>
<keyword evidence="2" id="KW-0472">Membrane</keyword>
<protein>
    <recommendedName>
        <fullName evidence="5">TIGR04438 family Trp-rich protein</fullName>
    </recommendedName>
</protein>
<accession>A0A246JKP7</accession>
<comment type="caution">
    <text evidence="3">The sequence shown here is derived from an EMBL/GenBank/DDBJ whole genome shotgun (WGS) entry which is preliminary data.</text>
</comment>
<evidence type="ECO:0000256" key="1">
    <source>
        <dbReference type="SAM" id="MobiDB-lite"/>
    </source>
</evidence>
<keyword evidence="2" id="KW-1133">Transmembrane helix</keyword>
<dbReference type="Proteomes" id="UP000197468">
    <property type="component" value="Unassembled WGS sequence"/>
</dbReference>
<gene>
    <name evidence="3" type="ORF">CDN99_01400</name>
</gene>
<evidence type="ECO:0008006" key="5">
    <source>
        <dbReference type="Google" id="ProtNLM"/>
    </source>
</evidence>
<keyword evidence="4" id="KW-1185">Reference proteome</keyword>
<dbReference type="OrthoDB" id="8689816at2"/>
<reference evidence="3 4" key="1">
    <citation type="journal article" date="2008" name="Int. J. Syst. Evol. Microbiol.">
        <title>Description of Roseateles aquatilis sp. nov. and Roseateles terrae sp. nov., in the class Betaproteobacteria, and emended description of the genus Roseateles.</title>
        <authorList>
            <person name="Gomila M."/>
            <person name="Bowien B."/>
            <person name="Falsen E."/>
            <person name="Moore E.R."/>
            <person name="Lalucat J."/>
        </authorList>
    </citation>
    <scope>NUCLEOTIDE SEQUENCE [LARGE SCALE GENOMIC DNA]</scope>
    <source>
        <strain evidence="3 4">CCUG 48205</strain>
    </source>
</reference>
<evidence type="ECO:0000313" key="4">
    <source>
        <dbReference type="Proteomes" id="UP000197468"/>
    </source>
</evidence>
<feature type="transmembrane region" description="Helical" evidence="2">
    <location>
        <begin position="26"/>
        <end position="43"/>
    </location>
</feature>
<dbReference type="EMBL" id="NIOF01000001">
    <property type="protein sequence ID" value="OWQ93182.1"/>
    <property type="molecule type" value="Genomic_DNA"/>
</dbReference>
<dbReference type="InterPro" id="IPR031044">
    <property type="entry name" value="Small_Trp_rich"/>
</dbReference>
<name>A0A246JKP7_9BURK</name>
<evidence type="ECO:0000313" key="3">
    <source>
        <dbReference type="EMBL" id="OWQ93182.1"/>
    </source>
</evidence>
<dbReference type="NCBIfam" id="TIGR04438">
    <property type="entry name" value="small_Trp_rich"/>
    <property type="match status" value="1"/>
</dbReference>
<evidence type="ECO:0000256" key="2">
    <source>
        <dbReference type="SAM" id="Phobius"/>
    </source>
</evidence>
<dbReference type="AlphaFoldDB" id="A0A246JKP7"/>
<feature type="region of interest" description="Disordered" evidence="1">
    <location>
        <begin position="57"/>
        <end position="82"/>
    </location>
</feature>
<organism evidence="3 4">
    <name type="scientific">Roseateles aquatilis</name>
    <dbReference type="NCBI Taxonomy" id="431061"/>
    <lineage>
        <taxon>Bacteria</taxon>
        <taxon>Pseudomonadati</taxon>
        <taxon>Pseudomonadota</taxon>
        <taxon>Betaproteobacteria</taxon>
        <taxon>Burkholderiales</taxon>
        <taxon>Sphaerotilaceae</taxon>
        <taxon>Roseateles</taxon>
    </lineage>
</organism>